<evidence type="ECO:0000256" key="1">
    <source>
        <dbReference type="PIRSR" id="PIRSR001220-1"/>
    </source>
</evidence>
<dbReference type="SMART" id="SM00870">
    <property type="entry name" value="Asparaginase"/>
    <property type="match status" value="1"/>
</dbReference>
<evidence type="ECO:0000313" key="4">
    <source>
        <dbReference type="EMBL" id="SPE19816.1"/>
    </source>
</evidence>
<dbReference type="GO" id="GO:0004067">
    <property type="term" value="F:asparaginase activity"/>
    <property type="evidence" value="ECO:0007669"/>
    <property type="project" value="UniProtKB-UniRule"/>
</dbReference>
<dbReference type="PRINTS" id="PR00139">
    <property type="entry name" value="ASNGLNASE"/>
</dbReference>
<dbReference type="PIRSF" id="PIRSF500176">
    <property type="entry name" value="L_ASNase"/>
    <property type="match status" value="1"/>
</dbReference>
<dbReference type="Pfam" id="PF00710">
    <property type="entry name" value="Asparaginase"/>
    <property type="match status" value="1"/>
</dbReference>
<feature type="binding site" evidence="2">
    <location>
        <position position="70"/>
    </location>
    <ligand>
        <name>substrate</name>
    </ligand>
</feature>
<dbReference type="PIRSF" id="PIRSF001220">
    <property type="entry name" value="L-ASNase_gatD"/>
    <property type="match status" value="1"/>
</dbReference>
<dbReference type="SUPFAM" id="SSF53774">
    <property type="entry name" value="Glutaminase/Asparaginase"/>
    <property type="match status" value="1"/>
</dbReference>
<evidence type="ECO:0000259" key="3">
    <source>
        <dbReference type="Pfam" id="PF00710"/>
    </source>
</evidence>
<dbReference type="InterPro" id="IPR037152">
    <property type="entry name" value="L-asparaginase_N_sf"/>
</dbReference>
<proteinExistence type="predicted"/>
<dbReference type="PANTHER" id="PTHR11707">
    <property type="entry name" value="L-ASPARAGINASE"/>
    <property type="match status" value="1"/>
</dbReference>
<dbReference type="EMBL" id="OKRB01000081">
    <property type="protein sequence ID" value="SPE19816.1"/>
    <property type="molecule type" value="Genomic_DNA"/>
</dbReference>
<feature type="domain" description="L-asparaginase N-terminal" evidence="3">
    <location>
        <begin position="18"/>
        <end position="176"/>
    </location>
</feature>
<dbReference type="PANTHER" id="PTHR11707:SF28">
    <property type="entry name" value="60 KDA LYSOPHOSPHOLIPASE"/>
    <property type="match status" value="1"/>
</dbReference>
<reference evidence="5" key="1">
    <citation type="submission" date="2018-02" db="EMBL/GenBank/DDBJ databases">
        <authorList>
            <person name="Hausmann B."/>
        </authorList>
    </citation>
    <scope>NUCLEOTIDE SEQUENCE [LARGE SCALE GENOMIC DNA]</scope>
    <source>
        <strain evidence="5">Peat soil MAG SbA5</strain>
    </source>
</reference>
<dbReference type="PROSITE" id="PS51732">
    <property type="entry name" value="ASN_GLN_ASE_3"/>
    <property type="match status" value="1"/>
</dbReference>
<evidence type="ECO:0000313" key="5">
    <source>
        <dbReference type="Proteomes" id="UP000239735"/>
    </source>
</evidence>
<name>A0A2N9L970_9BACT</name>
<dbReference type="Gene3D" id="3.40.50.1170">
    <property type="entry name" value="L-asparaginase, N-terminal domain"/>
    <property type="match status" value="1"/>
</dbReference>
<sequence length="182" mass="20090">MDLAPEAVQHVTGRPMQRIYLLSTGGTIEKVYSEQSGSVENRAAKLDRYLRMLRLPDAEIRTIQLMNKDSLEMTDADRGEVRDQVAELLPEGVPLVISHGTDTMVETGVFLERAFEDLKVPVILTGAMTPLGFEGSDALQNLTESLFAARLLSPGVYVVMHGQVFPVSHVCKDKSKATFVRT</sequence>
<dbReference type="InterPro" id="IPR036152">
    <property type="entry name" value="Asp/glu_Ase-like_sf"/>
</dbReference>
<dbReference type="InterPro" id="IPR027474">
    <property type="entry name" value="L-asparaginase_N"/>
</dbReference>
<protein>
    <submittedName>
        <fullName evidence="4">Asparaginase/glutaminase</fullName>
    </submittedName>
</protein>
<dbReference type="AlphaFoldDB" id="A0A2N9L970"/>
<feature type="active site" description="O-isoaspartyl threonine intermediate" evidence="1">
    <location>
        <position position="27"/>
    </location>
</feature>
<feature type="binding site" evidence="2">
    <location>
        <begin position="101"/>
        <end position="102"/>
    </location>
    <ligand>
        <name>substrate</name>
    </ligand>
</feature>
<evidence type="ECO:0000256" key="2">
    <source>
        <dbReference type="PIRSR" id="PIRSR001220-2"/>
    </source>
</evidence>
<dbReference type="Proteomes" id="UP000239735">
    <property type="component" value="Unassembled WGS sequence"/>
</dbReference>
<organism evidence="4 5">
    <name type="scientific">Candidatus Sulfuritelmatomonas gaucii</name>
    <dbReference type="NCBI Taxonomy" id="2043161"/>
    <lineage>
        <taxon>Bacteria</taxon>
        <taxon>Pseudomonadati</taxon>
        <taxon>Acidobacteriota</taxon>
        <taxon>Terriglobia</taxon>
        <taxon>Terriglobales</taxon>
        <taxon>Acidobacteriaceae</taxon>
        <taxon>Candidatus Sulfuritelmatomonas</taxon>
    </lineage>
</organism>
<accession>A0A2N9L970</accession>
<dbReference type="InterPro" id="IPR006034">
    <property type="entry name" value="Asparaginase/glutaminase-like"/>
</dbReference>
<gene>
    <name evidence="4" type="ORF">SBA5_250046</name>
</gene>